<comment type="similarity">
    <text evidence="4">Belongs to the WD repeat MDV1/CAF4 family.</text>
</comment>
<evidence type="ECO:0000256" key="1">
    <source>
        <dbReference type="ARBA" id="ARBA00022574"/>
    </source>
</evidence>
<proteinExistence type="inferred from homology"/>
<keyword evidence="2" id="KW-0677">Repeat</keyword>
<evidence type="ECO:0000256" key="2">
    <source>
        <dbReference type="ARBA" id="ARBA00022737"/>
    </source>
</evidence>
<dbReference type="InterPro" id="IPR036322">
    <property type="entry name" value="WD40_repeat_dom_sf"/>
</dbReference>
<dbReference type="SUPFAM" id="SSF50978">
    <property type="entry name" value="WD40 repeat-like"/>
    <property type="match status" value="1"/>
</dbReference>
<protein>
    <recommendedName>
        <fullName evidence="5">Mitochondrial division protein 1</fullName>
    </recommendedName>
</protein>
<comment type="caution">
    <text evidence="8">The sequence shown here is derived from an EMBL/GenBank/DDBJ whole genome shotgun (WGS) entry which is preliminary data.</text>
</comment>
<evidence type="ECO:0000313" key="9">
    <source>
        <dbReference type="Proteomes" id="UP001187734"/>
    </source>
</evidence>
<dbReference type="GO" id="GO:1990234">
    <property type="term" value="C:transferase complex"/>
    <property type="evidence" value="ECO:0007669"/>
    <property type="project" value="UniProtKB-ARBA"/>
</dbReference>
<dbReference type="EMBL" id="ONZP01000163">
    <property type="protein sequence ID" value="SPJ75454.1"/>
    <property type="molecule type" value="Genomic_DNA"/>
</dbReference>
<dbReference type="SMART" id="SM00320">
    <property type="entry name" value="WD40"/>
    <property type="match status" value="3"/>
</dbReference>
<dbReference type="PROSITE" id="PS50082">
    <property type="entry name" value="WD_REPEATS_2"/>
    <property type="match status" value="1"/>
</dbReference>
<evidence type="ECO:0000256" key="4">
    <source>
        <dbReference type="ARBA" id="ARBA00038415"/>
    </source>
</evidence>
<dbReference type="InterPro" id="IPR001680">
    <property type="entry name" value="WD40_rpt"/>
</dbReference>
<evidence type="ECO:0000256" key="3">
    <source>
        <dbReference type="ARBA" id="ARBA00023054"/>
    </source>
</evidence>
<gene>
    <name evidence="8" type="ORF">FTOL_05185</name>
</gene>
<dbReference type="Pfam" id="PF00400">
    <property type="entry name" value="WD40"/>
    <property type="match status" value="1"/>
</dbReference>
<evidence type="ECO:0000313" key="8">
    <source>
        <dbReference type="EMBL" id="SPJ75454.1"/>
    </source>
</evidence>
<dbReference type="Proteomes" id="UP001187734">
    <property type="component" value="Unassembled WGS sequence"/>
</dbReference>
<keyword evidence="3" id="KW-0175">Coiled coil</keyword>
<feature type="repeat" description="WD" evidence="7">
    <location>
        <begin position="17"/>
        <end position="57"/>
    </location>
</feature>
<accession>A0AAE8M795</accession>
<keyword evidence="9" id="KW-1185">Reference proteome</keyword>
<dbReference type="PROSITE" id="PS50294">
    <property type="entry name" value="WD_REPEATS_REGION"/>
    <property type="match status" value="1"/>
</dbReference>
<dbReference type="InterPro" id="IPR015943">
    <property type="entry name" value="WD40/YVTN_repeat-like_dom_sf"/>
</dbReference>
<comment type="function">
    <text evidence="6">Involved in mitochondrial fission. Acts as an adapter protein required to form mitochondrial fission complexes. Formation of these complexes is required to promote constriction and fission of the mitochondrial compartment at a late step in mitochondrial division.</text>
</comment>
<evidence type="ECO:0000256" key="6">
    <source>
        <dbReference type="ARBA" id="ARBA00043913"/>
    </source>
</evidence>
<dbReference type="PANTHER" id="PTHR22847">
    <property type="entry name" value="WD40 REPEAT PROTEIN"/>
    <property type="match status" value="1"/>
</dbReference>
<evidence type="ECO:0000256" key="7">
    <source>
        <dbReference type="PROSITE-ProRule" id="PRU00221"/>
    </source>
</evidence>
<keyword evidence="1 7" id="KW-0853">WD repeat</keyword>
<dbReference type="PANTHER" id="PTHR22847:SF637">
    <property type="entry name" value="WD REPEAT DOMAIN 5B"/>
    <property type="match status" value="1"/>
</dbReference>
<dbReference type="AlphaFoldDB" id="A0AAE8M795"/>
<reference evidence="8" key="1">
    <citation type="submission" date="2018-03" db="EMBL/GenBank/DDBJ databases">
        <authorList>
            <person name="Guldener U."/>
        </authorList>
    </citation>
    <scope>NUCLEOTIDE SEQUENCE</scope>
</reference>
<sequence length="194" mass="20773">MSERRLKNNIRATLNTLKAHDWAVRCLAILDNSTVVSGSRDGTIRLWTLESGQLESRSVLRGHAAENLYGHIRRPGSKAKNASHLRLVGDALISGGADGSVKSWALSPIDASPRELASSEGDGTAISTTRVQGRHTIAVTTGGSVKIIDCQSGETLHSWTNETCGIAVSQVGFTLEHNPVAVYLKDESVQVTVF</sequence>
<organism evidence="8 9">
    <name type="scientific">Fusarium torulosum</name>
    <dbReference type="NCBI Taxonomy" id="33205"/>
    <lineage>
        <taxon>Eukaryota</taxon>
        <taxon>Fungi</taxon>
        <taxon>Dikarya</taxon>
        <taxon>Ascomycota</taxon>
        <taxon>Pezizomycotina</taxon>
        <taxon>Sordariomycetes</taxon>
        <taxon>Hypocreomycetidae</taxon>
        <taxon>Hypocreales</taxon>
        <taxon>Nectriaceae</taxon>
        <taxon>Fusarium</taxon>
    </lineage>
</organism>
<dbReference type="Gene3D" id="2.130.10.10">
    <property type="entry name" value="YVTN repeat-like/Quinoprotein amine dehydrogenase"/>
    <property type="match status" value="1"/>
</dbReference>
<name>A0AAE8M795_9HYPO</name>
<evidence type="ECO:0000256" key="5">
    <source>
        <dbReference type="ARBA" id="ARBA00039789"/>
    </source>
</evidence>